<feature type="transmembrane region" description="Helical" evidence="5">
    <location>
        <begin position="362"/>
        <end position="382"/>
    </location>
</feature>
<reference evidence="7 8" key="1">
    <citation type="submission" date="2018-03" db="EMBL/GenBank/DDBJ databases">
        <title>Draft genome sequence of Rohu Carp (Labeo rohita).</title>
        <authorList>
            <person name="Das P."/>
            <person name="Kushwaha B."/>
            <person name="Joshi C.G."/>
            <person name="Kumar D."/>
            <person name="Nagpure N.S."/>
            <person name="Sahoo L."/>
            <person name="Das S.P."/>
            <person name="Bit A."/>
            <person name="Patnaik S."/>
            <person name="Meher P.K."/>
            <person name="Jayasankar P."/>
            <person name="Koringa P.G."/>
            <person name="Patel N.V."/>
            <person name="Hinsu A.T."/>
            <person name="Kumar R."/>
            <person name="Pandey M."/>
            <person name="Agarwal S."/>
            <person name="Srivastava S."/>
            <person name="Singh M."/>
            <person name="Iquebal M.A."/>
            <person name="Jaiswal S."/>
            <person name="Angadi U.B."/>
            <person name="Kumar N."/>
            <person name="Raza M."/>
            <person name="Shah T.M."/>
            <person name="Rai A."/>
            <person name="Jena J.K."/>
        </authorList>
    </citation>
    <scope>NUCLEOTIDE SEQUENCE [LARGE SCALE GENOMIC DNA]</scope>
    <source>
        <strain evidence="7">DASCIFA01</strain>
        <tissue evidence="7">Testis</tissue>
    </source>
</reference>
<dbReference type="GO" id="GO:0061459">
    <property type="term" value="F:L-arginine transmembrane transporter activity"/>
    <property type="evidence" value="ECO:0007669"/>
    <property type="project" value="TreeGrafter"/>
</dbReference>
<dbReference type="STRING" id="84645.A0A498LK12"/>
<evidence type="ECO:0000256" key="5">
    <source>
        <dbReference type="SAM" id="Phobius"/>
    </source>
</evidence>
<accession>A0A498LK12</accession>
<evidence type="ECO:0000256" key="4">
    <source>
        <dbReference type="ARBA" id="ARBA00023136"/>
    </source>
</evidence>
<keyword evidence="4 5" id="KW-0472">Membrane</keyword>
<feature type="transmembrane region" description="Helical" evidence="5">
    <location>
        <begin position="36"/>
        <end position="56"/>
    </location>
</feature>
<feature type="transmembrane region" description="Helical" evidence="5">
    <location>
        <begin position="298"/>
        <end position="317"/>
    </location>
</feature>
<feature type="transmembrane region" description="Helical" evidence="5">
    <location>
        <begin position="244"/>
        <end position="263"/>
    </location>
</feature>
<feature type="transmembrane region" description="Helical" evidence="5">
    <location>
        <begin position="90"/>
        <end position="110"/>
    </location>
</feature>
<evidence type="ECO:0000313" key="7">
    <source>
        <dbReference type="EMBL" id="RXN07014.1"/>
    </source>
</evidence>
<name>A0A498LK12_LABRO</name>
<keyword evidence="3 5" id="KW-1133">Transmembrane helix</keyword>
<evidence type="ECO:0000256" key="1">
    <source>
        <dbReference type="ARBA" id="ARBA00004141"/>
    </source>
</evidence>
<comment type="subcellular location">
    <subcellularLocation>
        <location evidence="1">Membrane</location>
        <topology evidence="1">Multi-pass membrane protein</topology>
    </subcellularLocation>
</comment>
<feature type="transmembrane region" description="Helical" evidence="5">
    <location>
        <begin position="122"/>
        <end position="151"/>
    </location>
</feature>
<dbReference type="Proteomes" id="UP000290572">
    <property type="component" value="Unassembled WGS sequence"/>
</dbReference>
<feature type="domain" description="Cationic amino acid transporter C-terminal" evidence="6">
    <location>
        <begin position="361"/>
        <end position="398"/>
    </location>
</feature>
<dbReference type="Gene3D" id="1.20.1740.10">
    <property type="entry name" value="Amino acid/polyamine transporter I"/>
    <property type="match status" value="1"/>
</dbReference>
<sequence>MASLPTRTSLLLDLSWFWQASILAFGVKESAIVNKIFTAINMLVLIFVIISGFIKGDLGNWKITEEEIWNYTVTAFGSGGFFPFGFEGTFAGAATCFYAFVGFDCIATTGEEVKNPQKSIPIGIVASLLICFLAYFGVSAALTLMMPYYQLNVQSPLPVAFTYVGWDPAKYAVAVGSLCALSTSLLGSMFPMPRVLFAMARDGLLFKPLSKMSSRQSPVIATLCSGIIAAILAMVFDLKALVDMMSIGTLFAYTLVAICILILRYQPDLAEISEKPEIEKKWNPFRPPKKPSAKSSKLVSLLTVLTMVFAVILSVAITKGVQANVIAEWWMILIITLVSVVFLVTVIIIWRQPQNGTKAAFMVPLVPLLPVFSTFINVYLMVQLGGETWIRYAVWMAIVELEDAV</sequence>
<dbReference type="GO" id="GO:0097638">
    <property type="term" value="P:L-arginine import across plasma membrane"/>
    <property type="evidence" value="ECO:0007669"/>
    <property type="project" value="TreeGrafter"/>
</dbReference>
<keyword evidence="2 5" id="KW-0812">Transmembrane</keyword>
<dbReference type="AlphaFoldDB" id="A0A498LK12"/>
<feature type="transmembrane region" description="Helical" evidence="5">
    <location>
        <begin position="171"/>
        <end position="197"/>
    </location>
</feature>
<dbReference type="GO" id="GO:0000064">
    <property type="term" value="F:L-ornithine transmembrane transporter activity"/>
    <property type="evidence" value="ECO:0007669"/>
    <property type="project" value="TreeGrafter"/>
</dbReference>
<feature type="transmembrane region" description="Helical" evidence="5">
    <location>
        <begin position="329"/>
        <end position="350"/>
    </location>
</feature>
<keyword evidence="8" id="KW-1185">Reference proteome</keyword>
<dbReference type="PANTHER" id="PTHR43243:SF19">
    <property type="entry name" value="CATIONIC AMINO ACID TRANSPORTER C-TERMINAL DOMAIN-CONTAINING PROTEIN"/>
    <property type="match status" value="1"/>
</dbReference>
<evidence type="ECO:0000256" key="2">
    <source>
        <dbReference type="ARBA" id="ARBA00022692"/>
    </source>
</evidence>
<feature type="transmembrane region" description="Helical" evidence="5">
    <location>
        <begin position="218"/>
        <end position="238"/>
    </location>
</feature>
<dbReference type="PANTHER" id="PTHR43243">
    <property type="entry name" value="INNER MEMBRANE TRANSPORTER YGJI-RELATED"/>
    <property type="match status" value="1"/>
</dbReference>
<organism evidence="7 8">
    <name type="scientific">Labeo rohita</name>
    <name type="common">Indian major carp</name>
    <name type="synonym">Cyprinus rohita</name>
    <dbReference type="NCBI Taxonomy" id="84645"/>
    <lineage>
        <taxon>Eukaryota</taxon>
        <taxon>Metazoa</taxon>
        <taxon>Chordata</taxon>
        <taxon>Craniata</taxon>
        <taxon>Vertebrata</taxon>
        <taxon>Euteleostomi</taxon>
        <taxon>Actinopterygii</taxon>
        <taxon>Neopterygii</taxon>
        <taxon>Teleostei</taxon>
        <taxon>Ostariophysi</taxon>
        <taxon>Cypriniformes</taxon>
        <taxon>Cyprinidae</taxon>
        <taxon>Labeoninae</taxon>
        <taxon>Labeonini</taxon>
        <taxon>Labeo</taxon>
    </lineage>
</organism>
<dbReference type="GO" id="GO:0005886">
    <property type="term" value="C:plasma membrane"/>
    <property type="evidence" value="ECO:0007669"/>
    <property type="project" value="TreeGrafter"/>
</dbReference>
<protein>
    <submittedName>
        <fullName evidence="7">Cationic amino acid transporter 2-like protein</fullName>
    </submittedName>
</protein>
<dbReference type="InterPro" id="IPR029485">
    <property type="entry name" value="CAT_C"/>
</dbReference>
<evidence type="ECO:0000256" key="3">
    <source>
        <dbReference type="ARBA" id="ARBA00022989"/>
    </source>
</evidence>
<dbReference type="InterPro" id="IPR002293">
    <property type="entry name" value="AA/rel_permease1"/>
</dbReference>
<evidence type="ECO:0000259" key="6">
    <source>
        <dbReference type="Pfam" id="PF13906"/>
    </source>
</evidence>
<dbReference type="Pfam" id="PF13906">
    <property type="entry name" value="AA_permease_C"/>
    <property type="match status" value="1"/>
</dbReference>
<dbReference type="EMBL" id="QBIY01013356">
    <property type="protein sequence ID" value="RXN07014.1"/>
    <property type="molecule type" value="Genomic_DNA"/>
</dbReference>
<gene>
    <name evidence="7" type="ORF">ROHU_032630</name>
</gene>
<dbReference type="Pfam" id="PF13520">
    <property type="entry name" value="AA_permease_2"/>
    <property type="match status" value="1"/>
</dbReference>
<proteinExistence type="predicted"/>
<dbReference type="GO" id="GO:0015189">
    <property type="term" value="F:L-lysine transmembrane transporter activity"/>
    <property type="evidence" value="ECO:0007669"/>
    <property type="project" value="TreeGrafter"/>
</dbReference>
<comment type="caution">
    <text evidence="7">The sequence shown here is derived from an EMBL/GenBank/DDBJ whole genome shotgun (WGS) entry which is preliminary data.</text>
</comment>
<evidence type="ECO:0000313" key="8">
    <source>
        <dbReference type="Proteomes" id="UP000290572"/>
    </source>
</evidence>